<dbReference type="Proteomes" id="UP000008366">
    <property type="component" value="Unassembled WGS sequence"/>
</dbReference>
<dbReference type="RefSeq" id="WP_006592344.1">
    <property type="nucleotide sequence ID" value="NZ_BAHD01000026.1"/>
</dbReference>
<feature type="region of interest" description="Disordered" evidence="1">
    <location>
        <begin position="122"/>
        <end position="142"/>
    </location>
</feature>
<feature type="compositionally biased region" description="Pro residues" evidence="1">
    <location>
        <begin position="11"/>
        <end position="22"/>
    </location>
</feature>
<sequence length="142" mass="15017">MPEASAADFDTPPPRSHAPGEPPSRTRGRLTSAWAWVKAAIGVALGLLPHLVHHIGLLAGVALITGAAGNFMLYLVGLILSIPLFRRLHRRFRTRWAPILGVLAFTAMFALSAFVVGPALTSGDSPTPAPSVTLPPEHGSHH</sequence>
<dbReference type="AlphaFoldDB" id="K6WUR6"/>
<feature type="transmembrane region" description="Helical" evidence="2">
    <location>
        <begin position="97"/>
        <end position="120"/>
    </location>
</feature>
<dbReference type="EMBL" id="BAHD01000026">
    <property type="protein sequence ID" value="GAB95812.1"/>
    <property type="molecule type" value="Genomic_DNA"/>
</dbReference>
<keyword evidence="2" id="KW-0472">Membrane</keyword>
<evidence type="ECO:0000313" key="4">
    <source>
        <dbReference type="Proteomes" id="UP000008366"/>
    </source>
</evidence>
<dbReference type="InterPro" id="IPR036259">
    <property type="entry name" value="MFS_trans_sf"/>
</dbReference>
<name>K6WUR6_9MICO</name>
<feature type="transmembrane region" description="Helical" evidence="2">
    <location>
        <begin position="58"/>
        <end position="85"/>
    </location>
</feature>
<keyword evidence="2" id="KW-1133">Transmembrane helix</keyword>
<feature type="region of interest" description="Disordered" evidence="1">
    <location>
        <begin position="1"/>
        <end position="26"/>
    </location>
</feature>
<dbReference type="Gene3D" id="1.20.1250.20">
    <property type="entry name" value="MFS general substrate transporter like domains"/>
    <property type="match status" value="1"/>
</dbReference>
<comment type="caution">
    <text evidence="3">The sequence shown here is derived from an EMBL/GenBank/DDBJ whole genome shotgun (WGS) entry which is preliminary data.</text>
</comment>
<feature type="transmembrane region" description="Helical" evidence="2">
    <location>
        <begin position="33"/>
        <end position="52"/>
    </location>
</feature>
<gene>
    <name evidence="3" type="ORF">KILIM_026_00830</name>
</gene>
<proteinExistence type="predicted"/>
<reference evidence="3 4" key="1">
    <citation type="submission" date="2012-08" db="EMBL/GenBank/DDBJ databases">
        <title>Whole genome shotgun sequence of Kineosphaera limosa NBRC 100340.</title>
        <authorList>
            <person name="Yoshida I."/>
            <person name="Isaki S."/>
            <person name="Hosoyama A."/>
            <person name="Tsuchikane K."/>
            <person name="Katsumata H."/>
            <person name="Ando Y."/>
            <person name="Ohji S."/>
            <person name="Hamada M."/>
            <person name="Tamura T."/>
            <person name="Yamazoe A."/>
            <person name="Yamazaki S."/>
            <person name="Fujita N."/>
        </authorList>
    </citation>
    <scope>NUCLEOTIDE SEQUENCE [LARGE SCALE GENOMIC DNA]</scope>
    <source>
        <strain evidence="3 4">NBRC 100340</strain>
    </source>
</reference>
<accession>K6WUR6</accession>
<organism evidence="3 4">
    <name type="scientific">Kineosphaera limosa NBRC 100340</name>
    <dbReference type="NCBI Taxonomy" id="1184609"/>
    <lineage>
        <taxon>Bacteria</taxon>
        <taxon>Bacillati</taxon>
        <taxon>Actinomycetota</taxon>
        <taxon>Actinomycetes</taxon>
        <taxon>Micrococcales</taxon>
        <taxon>Dermatophilaceae</taxon>
        <taxon>Kineosphaera</taxon>
    </lineage>
</organism>
<dbReference type="eggNOG" id="ENOG50330XH">
    <property type="taxonomic scope" value="Bacteria"/>
</dbReference>
<evidence type="ECO:0000256" key="2">
    <source>
        <dbReference type="SAM" id="Phobius"/>
    </source>
</evidence>
<dbReference type="SUPFAM" id="SSF103473">
    <property type="entry name" value="MFS general substrate transporter"/>
    <property type="match status" value="1"/>
</dbReference>
<evidence type="ECO:0000256" key="1">
    <source>
        <dbReference type="SAM" id="MobiDB-lite"/>
    </source>
</evidence>
<keyword evidence="4" id="KW-1185">Reference proteome</keyword>
<keyword evidence="2" id="KW-0812">Transmembrane</keyword>
<evidence type="ECO:0000313" key="3">
    <source>
        <dbReference type="EMBL" id="GAB95812.1"/>
    </source>
</evidence>
<dbReference type="STRING" id="1184609.KILIM_026_00830"/>
<protein>
    <submittedName>
        <fullName evidence="3">Uncharacterized protein</fullName>
    </submittedName>
</protein>